<reference evidence="4" key="1">
    <citation type="submission" date="2020-05" db="EMBL/GenBank/DDBJ databases">
        <authorList>
            <person name="Chiriac C."/>
            <person name="Salcher M."/>
            <person name="Ghai R."/>
            <person name="Kavagutti S V."/>
        </authorList>
    </citation>
    <scope>NUCLEOTIDE SEQUENCE</scope>
</reference>
<organism evidence="4">
    <name type="scientific">freshwater metagenome</name>
    <dbReference type="NCBI Taxonomy" id="449393"/>
    <lineage>
        <taxon>unclassified sequences</taxon>
        <taxon>metagenomes</taxon>
        <taxon>ecological metagenomes</taxon>
    </lineage>
</organism>
<evidence type="ECO:0000256" key="1">
    <source>
        <dbReference type="ARBA" id="ARBA00022801"/>
    </source>
</evidence>
<dbReference type="PIRSF" id="PIRSF001267">
    <property type="entry name" value="Pyrophosphatase_GppA_Ppx"/>
    <property type="match status" value="1"/>
</dbReference>
<dbReference type="InterPro" id="IPR003607">
    <property type="entry name" value="HD/PDEase_dom"/>
</dbReference>
<accession>A0A6J7D5Z0</accession>
<dbReference type="InterPro" id="IPR043129">
    <property type="entry name" value="ATPase_NBD"/>
</dbReference>
<dbReference type="PANTHER" id="PTHR30005:SF0">
    <property type="entry name" value="RETROGRADE REGULATION PROTEIN 2"/>
    <property type="match status" value="1"/>
</dbReference>
<evidence type="ECO:0000259" key="3">
    <source>
        <dbReference type="Pfam" id="PF21447"/>
    </source>
</evidence>
<dbReference type="GO" id="GO:0016462">
    <property type="term" value="F:pyrophosphatase activity"/>
    <property type="evidence" value="ECO:0007669"/>
    <property type="project" value="TreeGrafter"/>
</dbReference>
<dbReference type="PANTHER" id="PTHR30005">
    <property type="entry name" value="EXOPOLYPHOSPHATASE"/>
    <property type="match status" value="1"/>
</dbReference>
<dbReference type="InterPro" id="IPR030673">
    <property type="entry name" value="PyroPPase_GppA_Ppx"/>
</dbReference>
<feature type="domain" description="Ppx/GppA phosphatase C-terminal" evidence="3">
    <location>
        <begin position="319"/>
        <end position="469"/>
    </location>
</feature>
<evidence type="ECO:0000259" key="2">
    <source>
        <dbReference type="Pfam" id="PF02541"/>
    </source>
</evidence>
<name>A0A6J7D5Z0_9ZZZZ</name>
<dbReference type="EMBL" id="CAFBLU010000004">
    <property type="protein sequence ID" value="CAB4865100.1"/>
    <property type="molecule type" value="Genomic_DNA"/>
</dbReference>
<dbReference type="Gene3D" id="1.10.3210.10">
    <property type="entry name" value="Hypothetical protein af1432"/>
    <property type="match status" value="1"/>
</dbReference>
<dbReference type="SUPFAM" id="SSF53067">
    <property type="entry name" value="Actin-like ATPase domain"/>
    <property type="match status" value="2"/>
</dbReference>
<dbReference type="InterPro" id="IPR050273">
    <property type="entry name" value="GppA/Ppx_hydrolase"/>
</dbReference>
<dbReference type="Gene3D" id="3.30.420.40">
    <property type="match status" value="1"/>
</dbReference>
<dbReference type="AlphaFoldDB" id="A0A6J7D5Z0"/>
<dbReference type="InterPro" id="IPR048950">
    <property type="entry name" value="Ppx_GppA_C"/>
</dbReference>
<dbReference type="SUPFAM" id="SSF109604">
    <property type="entry name" value="HD-domain/PDEase-like"/>
    <property type="match status" value="1"/>
</dbReference>
<gene>
    <name evidence="4" type="ORF">UFOPK3444_00404</name>
</gene>
<sequence length="507" mass="54629">MEPRRTVVKDLGSNSFRMVVYEWVPGEWWRRADELNETVRIGQGLDATGSLSDDGIERGLRAVELFDHARRAFGIEAADTITVATSAIRDARNGPEFVALAEALGSPEVRVLSTAEEARYGMLAAVNSTALTDGWTLDIGGGSLQLCQVEARDSVSCGSWPLGAVRMTEHFLSPDRDEPARPEDIKALSRHAVEALQEAGIADIGGSMVAVGGAIRNLAAAARNEDGLPSIGVQGYLLTADRLDALITRIAELPPSKRGQIAGIKTGRGEIVLAAAVVVRAVLTVTGMEAVEVTESGLREGLFFERYLAPADPPLFPDVRGASVRNLAYQHRVDLTHSDRVSELALGMYDSLRDTDVKSGKGRMRELLWAAAVLHDVGKTVDYDDHHLHSKYLILGAGLPGYTPRELALIALIARYHRKGNPEPNGLGSLLVDGDRERLRRAATLLRIAEFLERGRDGSVKSAVLVPTDGGVRLDLEVDGNPTLAKWGAEQQAGLFAEAFGRPLTVS</sequence>
<protein>
    <submittedName>
        <fullName evidence="4">Unannotated protein</fullName>
    </submittedName>
</protein>
<dbReference type="Gene3D" id="3.30.420.150">
    <property type="entry name" value="Exopolyphosphatase. Domain 2"/>
    <property type="match status" value="1"/>
</dbReference>
<dbReference type="Pfam" id="PF21447">
    <property type="entry name" value="Ppx-GppA_III"/>
    <property type="match status" value="1"/>
</dbReference>
<keyword evidence="1" id="KW-0378">Hydrolase</keyword>
<dbReference type="CDD" id="cd00077">
    <property type="entry name" value="HDc"/>
    <property type="match status" value="1"/>
</dbReference>
<dbReference type="Pfam" id="PF02541">
    <property type="entry name" value="Ppx-GppA"/>
    <property type="match status" value="1"/>
</dbReference>
<dbReference type="InterPro" id="IPR003695">
    <property type="entry name" value="Ppx_GppA_N"/>
</dbReference>
<evidence type="ECO:0000313" key="4">
    <source>
        <dbReference type="EMBL" id="CAB4865100.1"/>
    </source>
</evidence>
<proteinExistence type="predicted"/>
<feature type="domain" description="Ppx/GppA phosphatase N-terminal" evidence="2">
    <location>
        <begin position="34"/>
        <end position="306"/>
    </location>
</feature>